<dbReference type="PROSITE" id="PS50110">
    <property type="entry name" value="RESPONSE_REGULATORY"/>
    <property type="match status" value="1"/>
</dbReference>
<evidence type="ECO:0000259" key="4">
    <source>
        <dbReference type="PROSITE" id="PS50110"/>
    </source>
</evidence>
<gene>
    <name evidence="5" type="ORF">C1H71_10935</name>
</gene>
<keyword evidence="1 2" id="KW-0597">Phosphoprotein</keyword>
<keyword evidence="6" id="KW-1185">Reference proteome</keyword>
<feature type="coiled-coil region" evidence="3">
    <location>
        <begin position="279"/>
        <end position="306"/>
    </location>
</feature>
<feature type="modified residue" description="4-aspartylphosphate" evidence="2">
    <location>
        <position position="52"/>
    </location>
</feature>
<dbReference type="Gene3D" id="3.40.50.2300">
    <property type="match status" value="1"/>
</dbReference>
<evidence type="ECO:0000313" key="6">
    <source>
        <dbReference type="Proteomes" id="UP000515917"/>
    </source>
</evidence>
<organism evidence="5 6">
    <name type="scientific">Iodobacter fluviatilis</name>
    <dbReference type="NCBI Taxonomy" id="537"/>
    <lineage>
        <taxon>Bacteria</taxon>
        <taxon>Pseudomonadati</taxon>
        <taxon>Pseudomonadota</taxon>
        <taxon>Betaproteobacteria</taxon>
        <taxon>Neisseriales</taxon>
        <taxon>Chitinibacteraceae</taxon>
        <taxon>Iodobacter</taxon>
    </lineage>
</organism>
<dbReference type="AlphaFoldDB" id="A0A7G3G9S3"/>
<evidence type="ECO:0000313" key="5">
    <source>
        <dbReference type="EMBL" id="QBC44001.1"/>
    </source>
</evidence>
<dbReference type="InterPro" id="IPR050595">
    <property type="entry name" value="Bact_response_regulator"/>
</dbReference>
<proteinExistence type="predicted"/>
<dbReference type="RefSeq" id="WP_130106560.1">
    <property type="nucleotide sequence ID" value="NZ_CP025781.1"/>
</dbReference>
<dbReference type="KEGG" id="ifl:C1H71_10935"/>
<sequence>MKTKILIVDDEQEFRNLIKDGLAGDVEIMEADSGIDALNIVSNFHPNIILLDINLPDINGYSVCLLAREKHPEVRVVFISGSDSLETRQNAYASGADDFLPKPFRMAELRRKIELLQHIISDSERLKGSLKTATDTAISAISNSGEMSTVINFIKRAMSSPDIESLLKVLISTFSYGFDLNVSAQVRTQNEQKTLNSEGRSSPLEAEILRTLSHDNPRIFEYGHRLIINYPSITLQIKNLPQNNPDFAARIRDHAAIITEATENRIHAITTQQRLTLQSNNAKKAISDMQELVKELESDYKIQQSNSCLLFASLKQQIENSVATLGLSHEQELHFTKLIEEASQTAATLYDAGFSLNTKFSGIRADLGSLLIKNTEEEILIAIEDKTDNIIFF</sequence>
<dbReference type="InterPro" id="IPR001789">
    <property type="entry name" value="Sig_transdc_resp-reg_receiver"/>
</dbReference>
<accession>A0A7G3G9S3</accession>
<evidence type="ECO:0000256" key="3">
    <source>
        <dbReference type="SAM" id="Coils"/>
    </source>
</evidence>
<dbReference type="PANTHER" id="PTHR44591:SF3">
    <property type="entry name" value="RESPONSE REGULATORY DOMAIN-CONTAINING PROTEIN"/>
    <property type="match status" value="1"/>
</dbReference>
<dbReference type="Proteomes" id="UP000515917">
    <property type="component" value="Chromosome"/>
</dbReference>
<dbReference type="PANTHER" id="PTHR44591">
    <property type="entry name" value="STRESS RESPONSE REGULATOR PROTEIN 1"/>
    <property type="match status" value="1"/>
</dbReference>
<feature type="domain" description="Response regulatory" evidence="4">
    <location>
        <begin position="4"/>
        <end position="117"/>
    </location>
</feature>
<protein>
    <recommendedName>
        <fullName evidence="4">Response regulatory domain-containing protein</fullName>
    </recommendedName>
</protein>
<dbReference type="SMART" id="SM00448">
    <property type="entry name" value="REC"/>
    <property type="match status" value="1"/>
</dbReference>
<dbReference type="SUPFAM" id="SSF52172">
    <property type="entry name" value="CheY-like"/>
    <property type="match status" value="1"/>
</dbReference>
<evidence type="ECO:0000256" key="2">
    <source>
        <dbReference type="PROSITE-ProRule" id="PRU00169"/>
    </source>
</evidence>
<dbReference type="Pfam" id="PF00072">
    <property type="entry name" value="Response_reg"/>
    <property type="match status" value="1"/>
</dbReference>
<dbReference type="EMBL" id="CP025781">
    <property type="protein sequence ID" value="QBC44001.1"/>
    <property type="molecule type" value="Genomic_DNA"/>
</dbReference>
<keyword evidence="3" id="KW-0175">Coiled coil</keyword>
<dbReference type="GO" id="GO:0000160">
    <property type="term" value="P:phosphorelay signal transduction system"/>
    <property type="evidence" value="ECO:0007669"/>
    <property type="project" value="InterPro"/>
</dbReference>
<dbReference type="InterPro" id="IPR011006">
    <property type="entry name" value="CheY-like_superfamily"/>
</dbReference>
<reference evidence="5 6" key="1">
    <citation type="submission" date="2018-01" db="EMBL/GenBank/DDBJ databases">
        <title>Genome sequence of Iodobacter sp. strain PCH194 isolated from Indian Trans-Himalaya.</title>
        <authorList>
            <person name="Kumar V."/>
            <person name="Thakur V."/>
            <person name="Kumar S."/>
            <person name="Singh D."/>
        </authorList>
    </citation>
    <scope>NUCLEOTIDE SEQUENCE [LARGE SCALE GENOMIC DNA]</scope>
    <source>
        <strain evidence="5 6">PCH194</strain>
    </source>
</reference>
<name>A0A7G3G9S3_9NEIS</name>
<evidence type="ECO:0000256" key="1">
    <source>
        <dbReference type="ARBA" id="ARBA00022553"/>
    </source>
</evidence>
<dbReference type="CDD" id="cd00156">
    <property type="entry name" value="REC"/>
    <property type="match status" value="1"/>
</dbReference>